<keyword evidence="3" id="KW-1185">Reference proteome</keyword>
<name>A0A2D0N765_FLAN2</name>
<feature type="transmembrane region" description="Helical" evidence="1">
    <location>
        <begin position="153"/>
        <end position="171"/>
    </location>
</feature>
<feature type="transmembrane region" description="Helical" evidence="1">
    <location>
        <begin position="100"/>
        <end position="120"/>
    </location>
</feature>
<reference evidence="2 3" key="1">
    <citation type="submission" date="2017-10" db="EMBL/GenBank/DDBJ databases">
        <title>The draft genome sequence of Lewinella nigricans NBRC 102662.</title>
        <authorList>
            <person name="Wang K."/>
        </authorList>
    </citation>
    <scope>NUCLEOTIDE SEQUENCE [LARGE SCALE GENOMIC DNA]</scope>
    <source>
        <strain evidence="2 3">NBRC 102662</strain>
    </source>
</reference>
<evidence type="ECO:0000313" key="2">
    <source>
        <dbReference type="EMBL" id="PHN04307.1"/>
    </source>
</evidence>
<dbReference type="Proteomes" id="UP000223913">
    <property type="component" value="Unassembled WGS sequence"/>
</dbReference>
<dbReference type="AlphaFoldDB" id="A0A2D0N765"/>
<keyword evidence="1" id="KW-0472">Membrane</keyword>
<organism evidence="2 3">
    <name type="scientific">Flavilitoribacter nigricans (strain ATCC 23147 / DSM 23189 / NBRC 102662 / NCIMB 1420 / SS-2)</name>
    <name type="common">Lewinella nigricans</name>
    <dbReference type="NCBI Taxonomy" id="1122177"/>
    <lineage>
        <taxon>Bacteria</taxon>
        <taxon>Pseudomonadati</taxon>
        <taxon>Bacteroidota</taxon>
        <taxon>Saprospiria</taxon>
        <taxon>Saprospirales</taxon>
        <taxon>Lewinellaceae</taxon>
        <taxon>Flavilitoribacter</taxon>
    </lineage>
</organism>
<gene>
    <name evidence="2" type="ORF">CRP01_22350</name>
</gene>
<dbReference type="EMBL" id="PDUD01000026">
    <property type="protein sequence ID" value="PHN04307.1"/>
    <property type="molecule type" value="Genomic_DNA"/>
</dbReference>
<dbReference type="RefSeq" id="WP_099152333.1">
    <property type="nucleotide sequence ID" value="NZ_PDUD01000026.1"/>
</dbReference>
<evidence type="ECO:0000313" key="3">
    <source>
        <dbReference type="Proteomes" id="UP000223913"/>
    </source>
</evidence>
<sequence length="186" mass="20881">MKKSSVFFLILLLSPFIGGLYGVLHDQITFTISPEYYTKFKFYQFGFVTAGDEWVPDHIRLYVSLVGFLATWWVGLIIGVVLALTGLFQENAKRMFRITLRAIVLTLLIAIVAGILGYLYSISAHDAETIASWLPANIDDKQAFYSVGSIHNFSYLGGLIGLVIAGVWSFWKSRFKDNQQSIAPKN</sequence>
<dbReference type="OrthoDB" id="678065at2"/>
<protein>
    <recommendedName>
        <fullName evidence="4">Signal peptide-containing protein</fullName>
    </recommendedName>
</protein>
<evidence type="ECO:0008006" key="4">
    <source>
        <dbReference type="Google" id="ProtNLM"/>
    </source>
</evidence>
<feature type="transmembrane region" description="Helical" evidence="1">
    <location>
        <begin position="61"/>
        <end position="88"/>
    </location>
</feature>
<proteinExistence type="predicted"/>
<evidence type="ECO:0000256" key="1">
    <source>
        <dbReference type="SAM" id="Phobius"/>
    </source>
</evidence>
<accession>A0A2D0N765</accession>
<comment type="caution">
    <text evidence="2">The sequence shown here is derived from an EMBL/GenBank/DDBJ whole genome shotgun (WGS) entry which is preliminary data.</text>
</comment>
<keyword evidence="1" id="KW-0812">Transmembrane</keyword>
<keyword evidence="1" id="KW-1133">Transmembrane helix</keyword>